<name>A0A9D3ZPX5_9ROSI</name>
<organism evidence="2 3">
    <name type="scientific">Gossypium stocksii</name>
    <dbReference type="NCBI Taxonomy" id="47602"/>
    <lineage>
        <taxon>Eukaryota</taxon>
        <taxon>Viridiplantae</taxon>
        <taxon>Streptophyta</taxon>
        <taxon>Embryophyta</taxon>
        <taxon>Tracheophyta</taxon>
        <taxon>Spermatophyta</taxon>
        <taxon>Magnoliopsida</taxon>
        <taxon>eudicotyledons</taxon>
        <taxon>Gunneridae</taxon>
        <taxon>Pentapetalae</taxon>
        <taxon>rosids</taxon>
        <taxon>malvids</taxon>
        <taxon>Malvales</taxon>
        <taxon>Malvaceae</taxon>
        <taxon>Malvoideae</taxon>
        <taxon>Gossypium</taxon>
    </lineage>
</organism>
<gene>
    <name evidence="2" type="ORF">J1N35_034128</name>
</gene>
<dbReference type="AlphaFoldDB" id="A0A9D3ZPX5"/>
<keyword evidence="1" id="KW-0812">Transmembrane</keyword>
<keyword evidence="3" id="KW-1185">Reference proteome</keyword>
<sequence>MIYKNVVEEDEDDSSPPPLLKHLLKDFGGGPTHFDNDDNAGDFETMIVKFDHRRNIHGQSLYFFKPLVVAVASLMRARRDGLDIDDDEEEDEEGFGKFVVRSTVRSVREGAVVNVGTCGEKRKWKKVFWSWGWADYKIFDVKVGILFALIMLNLTLVALPCRLKGLFY</sequence>
<evidence type="ECO:0000313" key="2">
    <source>
        <dbReference type="EMBL" id="KAH1056063.1"/>
    </source>
</evidence>
<evidence type="ECO:0000313" key="3">
    <source>
        <dbReference type="Proteomes" id="UP000828251"/>
    </source>
</evidence>
<keyword evidence="1" id="KW-1133">Transmembrane helix</keyword>
<evidence type="ECO:0008006" key="4">
    <source>
        <dbReference type="Google" id="ProtNLM"/>
    </source>
</evidence>
<dbReference type="EMBL" id="JAIQCV010000010">
    <property type="protein sequence ID" value="KAH1056063.1"/>
    <property type="molecule type" value="Genomic_DNA"/>
</dbReference>
<reference evidence="2 3" key="1">
    <citation type="journal article" date="2021" name="Plant Biotechnol. J.">
        <title>Multi-omics assisted identification of the key and species-specific regulatory components of drought-tolerant mechanisms in Gossypium stocksii.</title>
        <authorList>
            <person name="Yu D."/>
            <person name="Ke L."/>
            <person name="Zhang D."/>
            <person name="Wu Y."/>
            <person name="Sun Y."/>
            <person name="Mei J."/>
            <person name="Sun J."/>
            <person name="Sun Y."/>
        </authorList>
    </citation>
    <scope>NUCLEOTIDE SEQUENCE [LARGE SCALE GENOMIC DNA]</scope>
    <source>
        <strain evidence="3">cv. E1</strain>
        <tissue evidence="2">Leaf</tissue>
    </source>
</reference>
<comment type="caution">
    <text evidence="2">The sequence shown here is derived from an EMBL/GenBank/DDBJ whole genome shotgun (WGS) entry which is preliminary data.</text>
</comment>
<keyword evidence="1" id="KW-0472">Membrane</keyword>
<proteinExistence type="predicted"/>
<accession>A0A9D3ZPX5</accession>
<evidence type="ECO:0000256" key="1">
    <source>
        <dbReference type="SAM" id="Phobius"/>
    </source>
</evidence>
<feature type="transmembrane region" description="Helical" evidence="1">
    <location>
        <begin position="143"/>
        <end position="163"/>
    </location>
</feature>
<protein>
    <recommendedName>
        <fullName evidence="4">Transmembrane protein</fullName>
    </recommendedName>
</protein>
<dbReference type="Proteomes" id="UP000828251">
    <property type="component" value="Unassembled WGS sequence"/>
</dbReference>